<dbReference type="SMART" id="SM01196">
    <property type="entry name" value="FERM_C"/>
    <property type="match status" value="1"/>
</dbReference>
<dbReference type="Pfam" id="PF09380">
    <property type="entry name" value="FERM_C"/>
    <property type="match status" value="1"/>
</dbReference>
<dbReference type="GO" id="GO:0005856">
    <property type="term" value="C:cytoskeleton"/>
    <property type="evidence" value="ECO:0007669"/>
    <property type="project" value="TreeGrafter"/>
</dbReference>
<feature type="compositionally biased region" description="Basic and acidic residues" evidence="2">
    <location>
        <begin position="232"/>
        <end position="243"/>
    </location>
</feature>
<dbReference type="InterPro" id="IPR011993">
    <property type="entry name" value="PH-like_dom_sf"/>
</dbReference>
<dbReference type="PANTHER" id="PTHR23280:SF21">
    <property type="entry name" value="PROTEIN 4.1 HOMOLOG"/>
    <property type="match status" value="1"/>
</dbReference>
<feature type="region of interest" description="Disordered" evidence="2">
    <location>
        <begin position="232"/>
        <end position="255"/>
    </location>
</feature>
<evidence type="ECO:0000256" key="1">
    <source>
        <dbReference type="ARBA" id="ARBA00022553"/>
    </source>
</evidence>
<dbReference type="Pfam" id="PF00373">
    <property type="entry name" value="FERM_M"/>
    <property type="match status" value="1"/>
</dbReference>
<evidence type="ECO:0000256" key="2">
    <source>
        <dbReference type="SAM" id="MobiDB-lite"/>
    </source>
</evidence>
<organism evidence="4">
    <name type="scientific">Mesocestoides corti</name>
    <name type="common">Flatworm</name>
    <dbReference type="NCBI Taxonomy" id="53468"/>
    <lineage>
        <taxon>Eukaryota</taxon>
        <taxon>Metazoa</taxon>
        <taxon>Spiralia</taxon>
        <taxon>Lophotrochozoa</taxon>
        <taxon>Platyhelminthes</taxon>
        <taxon>Cestoda</taxon>
        <taxon>Eucestoda</taxon>
        <taxon>Cyclophyllidea</taxon>
        <taxon>Mesocestoididae</taxon>
        <taxon>Mesocestoides</taxon>
    </lineage>
</organism>
<accession>A0A5K3FIP2</accession>
<dbReference type="InterPro" id="IPR014352">
    <property type="entry name" value="FERM/acyl-CoA-bd_prot_sf"/>
</dbReference>
<dbReference type="AlphaFoldDB" id="A0A5K3FIP2"/>
<dbReference type="PRINTS" id="PR00935">
    <property type="entry name" value="BAND41"/>
</dbReference>
<dbReference type="PROSITE" id="PS00661">
    <property type="entry name" value="FERM_2"/>
    <property type="match status" value="1"/>
</dbReference>
<dbReference type="InterPro" id="IPR019747">
    <property type="entry name" value="FERM_CS"/>
</dbReference>
<feature type="compositionally biased region" description="Polar residues" evidence="2">
    <location>
        <begin position="437"/>
        <end position="459"/>
    </location>
</feature>
<keyword evidence="1" id="KW-0597">Phosphoprotein</keyword>
<feature type="region of interest" description="Disordered" evidence="2">
    <location>
        <begin position="337"/>
        <end position="356"/>
    </location>
</feature>
<reference evidence="4" key="1">
    <citation type="submission" date="2019-11" db="UniProtKB">
        <authorList>
            <consortium name="WormBaseParasite"/>
        </authorList>
    </citation>
    <scope>IDENTIFICATION</scope>
</reference>
<evidence type="ECO:0000313" key="4">
    <source>
        <dbReference type="WBParaSite" id="MCU_008731-RB"/>
    </source>
</evidence>
<dbReference type="InterPro" id="IPR000299">
    <property type="entry name" value="FERM_domain"/>
</dbReference>
<dbReference type="InterPro" id="IPR018980">
    <property type="entry name" value="FERM_PH-like_C"/>
</dbReference>
<proteinExistence type="predicted"/>
<dbReference type="SUPFAM" id="SSF47031">
    <property type="entry name" value="Second domain of FERM"/>
    <property type="match status" value="1"/>
</dbReference>
<dbReference type="GO" id="GO:0031032">
    <property type="term" value="P:actomyosin structure organization"/>
    <property type="evidence" value="ECO:0007669"/>
    <property type="project" value="TreeGrafter"/>
</dbReference>
<dbReference type="Gene3D" id="2.30.29.30">
    <property type="entry name" value="Pleckstrin-homology domain (PH domain)/Phosphotyrosine-binding domain (PTB)"/>
    <property type="match status" value="1"/>
</dbReference>
<dbReference type="InterPro" id="IPR019749">
    <property type="entry name" value="Band_41_domain"/>
</dbReference>
<feature type="region of interest" description="Disordered" evidence="2">
    <location>
        <begin position="269"/>
        <end position="330"/>
    </location>
</feature>
<name>A0A5K3FIP2_MESCO</name>
<evidence type="ECO:0000259" key="3">
    <source>
        <dbReference type="PROSITE" id="PS50057"/>
    </source>
</evidence>
<dbReference type="CDD" id="cd14473">
    <property type="entry name" value="FERM_B-lobe"/>
    <property type="match status" value="1"/>
</dbReference>
<dbReference type="InterPro" id="IPR035963">
    <property type="entry name" value="FERM_2"/>
</dbReference>
<dbReference type="CDD" id="cd13184">
    <property type="entry name" value="FERM_C_4_1_family"/>
    <property type="match status" value="1"/>
</dbReference>
<dbReference type="PROSITE" id="PS50057">
    <property type="entry name" value="FERM_3"/>
    <property type="match status" value="1"/>
</dbReference>
<feature type="domain" description="FERM" evidence="3">
    <location>
        <begin position="1"/>
        <end position="199"/>
    </location>
</feature>
<dbReference type="SUPFAM" id="SSF50729">
    <property type="entry name" value="PH domain-like"/>
    <property type="match status" value="1"/>
</dbReference>
<dbReference type="GO" id="GO:0005886">
    <property type="term" value="C:plasma membrane"/>
    <property type="evidence" value="ECO:0007669"/>
    <property type="project" value="TreeGrafter"/>
</dbReference>
<dbReference type="PANTHER" id="PTHR23280">
    <property type="entry name" value="4.1 G PROTEIN"/>
    <property type="match status" value="1"/>
</dbReference>
<dbReference type="FunFam" id="2.30.29.30:FF:000001">
    <property type="entry name" value="Erythrocyte membrane protein band 4.1"/>
    <property type="match status" value="1"/>
</dbReference>
<feature type="region of interest" description="Disordered" evidence="2">
    <location>
        <begin position="417"/>
        <end position="486"/>
    </location>
</feature>
<dbReference type="WBParaSite" id="MCU_008731-RB">
    <property type="protein sequence ID" value="MCU_008731-RB"/>
    <property type="gene ID" value="MCU_008731"/>
</dbReference>
<protein>
    <submittedName>
        <fullName evidence="4">FERM domain-containing protein</fullName>
    </submittedName>
</protein>
<dbReference type="Gene3D" id="1.20.80.10">
    <property type="match status" value="1"/>
</dbReference>
<sequence length="486" mass="55512">MLQDETTRYQLVLQVRQDVYTGKLPCSWVTQALLGSFFVQSELGDYDPAVHSPGIDYLRQFEFVRNPTEQLLQKISELHVTHKGMKPGQADIKYLETAKRLDLYGLDLHPARDMENVEIYIGVGYSGIVIYRDRVRIGRFAWPKVLRISYKKNYFYIKIRPDYTEPEEAIVGFVLLNPQMAKRLWKTAVEHHAFFRLKEPRVVKKGPLRSLSGSRYQYSGRTFFQYRTAEIDRPSASSEEGRPHQTRTASVPAALNRAGIRYNSVHSLNRTHPRDMSLGKAQSSDYLGPTRPVQQPIRNETPVPRQIESSRRAHQPRQIPAVRAQPSQPIARRYHHAPSPIYHDNDGSLFDGASTRGDGSLLESGVRAADYEVPRQLTASQFSSYAQEQEELSVLSGLDTNGDIPVPEINNAAWSTTNSYNPQPSPNPWSPKPDDYNNVQPNQQQYANLGYSDASQAPQRPSRRAIPYVRQNHRRRQSFSSDEDFL</sequence>
<dbReference type="InterPro" id="IPR019748">
    <property type="entry name" value="FERM_central"/>
</dbReference>